<dbReference type="OrthoDB" id="9779586at2"/>
<dbReference type="Pfam" id="PF00990">
    <property type="entry name" value="GGDEF"/>
    <property type="match status" value="1"/>
</dbReference>
<keyword evidence="6" id="KW-1185">Reference proteome</keyword>
<accession>E1R9X9</accession>
<evidence type="ECO:0000256" key="1">
    <source>
        <dbReference type="ARBA" id="ARBA00012528"/>
    </source>
</evidence>
<dbReference type="STRING" id="573413.Spirs_4224"/>
<dbReference type="EMBL" id="CP002116">
    <property type="protein sequence ID" value="ADK83298.1"/>
    <property type="molecule type" value="Genomic_DNA"/>
</dbReference>
<dbReference type="InterPro" id="IPR050469">
    <property type="entry name" value="Diguanylate_Cyclase"/>
</dbReference>
<proteinExistence type="predicted"/>
<dbReference type="SUPFAM" id="SSF55073">
    <property type="entry name" value="Nucleotide cyclase"/>
    <property type="match status" value="1"/>
</dbReference>
<feature type="transmembrane region" description="Helical" evidence="3">
    <location>
        <begin position="106"/>
        <end position="125"/>
    </location>
</feature>
<name>E1R9X9_SEDSS</name>
<dbReference type="Proteomes" id="UP000002318">
    <property type="component" value="Chromosome"/>
</dbReference>
<evidence type="ECO:0000256" key="2">
    <source>
        <dbReference type="ARBA" id="ARBA00034247"/>
    </source>
</evidence>
<feature type="transmembrane region" description="Helical" evidence="3">
    <location>
        <begin position="156"/>
        <end position="174"/>
    </location>
</feature>
<dbReference type="InterPro" id="IPR043128">
    <property type="entry name" value="Rev_trsase/Diguanyl_cyclase"/>
</dbReference>
<dbReference type="InterPro" id="IPR000160">
    <property type="entry name" value="GGDEF_dom"/>
</dbReference>
<feature type="transmembrane region" description="Helical" evidence="3">
    <location>
        <begin position="131"/>
        <end position="149"/>
    </location>
</feature>
<dbReference type="PANTHER" id="PTHR45138:SF9">
    <property type="entry name" value="DIGUANYLATE CYCLASE DGCM-RELATED"/>
    <property type="match status" value="1"/>
</dbReference>
<dbReference type="Gene3D" id="3.30.70.270">
    <property type="match status" value="1"/>
</dbReference>
<dbReference type="PROSITE" id="PS50887">
    <property type="entry name" value="GGDEF"/>
    <property type="match status" value="1"/>
</dbReference>
<dbReference type="SMART" id="SM00267">
    <property type="entry name" value="GGDEF"/>
    <property type="match status" value="1"/>
</dbReference>
<dbReference type="eggNOG" id="COG3706">
    <property type="taxonomic scope" value="Bacteria"/>
</dbReference>
<feature type="transmembrane region" description="Helical" evidence="3">
    <location>
        <begin position="74"/>
        <end position="94"/>
    </location>
</feature>
<dbReference type="AlphaFoldDB" id="E1R9X9"/>
<dbReference type="FunFam" id="3.30.70.270:FF:000001">
    <property type="entry name" value="Diguanylate cyclase domain protein"/>
    <property type="match status" value="1"/>
</dbReference>
<comment type="catalytic activity">
    <reaction evidence="2">
        <text>2 GTP = 3',3'-c-di-GMP + 2 diphosphate</text>
        <dbReference type="Rhea" id="RHEA:24898"/>
        <dbReference type="ChEBI" id="CHEBI:33019"/>
        <dbReference type="ChEBI" id="CHEBI:37565"/>
        <dbReference type="ChEBI" id="CHEBI:58805"/>
        <dbReference type="EC" id="2.7.7.65"/>
    </reaction>
</comment>
<keyword evidence="3" id="KW-0812">Transmembrane</keyword>
<dbReference type="InterPro" id="IPR029787">
    <property type="entry name" value="Nucleotide_cyclase"/>
</dbReference>
<dbReference type="NCBIfam" id="TIGR00254">
    <property type="entry name" value="GGDEF"/>
    <property type="match status" value="1"/>
</dbReference>
<feature type="transmembrane region" description="Helical" evidence="3">
    <location>
        <begin position="46"/>
        <end position="68"/>
    </location>
</feature>
<keyword evidence="3" id="KW-0472">Membrane</keyword>
<organism evidence="5 6">
    <name type="scientific">Sediminispirochaeta smaragdinae (strain DSM 11293 / JCM 15392 / SEBR 4228)</name>
    <name type="common">Spirochaeta smaragdinae</name>
    <dbReference type="NCBI Taxonomy" id="573413"/>
    <lineage>
        <taxon>Bacteria</taxon>
        <taxon>Pseudomonadati</taxon>
        <taxon>Spirochaetota</taxon>
        <taxon>Spirochaetia</taxon>
        <taxon>Spirochaetales</taxon>
        <taxon>Spirochaetaceae</taxon>
        <taxon>Sediminispirochaeta</taxon>
    </lineage>
</organism>
<feature type="transmembrane region" description="Helical" evidence="3">
    <location>
        <begin position="180"/>
        <end position="201"/>
    </location>
</feature>
<protein>
    <recommendedName>
        <fullName evidence="1">diguanylate cyclase</fullName>
        <ecNumber evidence="1">2.7.7.65</ecNumber>
    </recommendedName>
</protein>
<gene>
    <name evidence="5" type="ordered locus">Spirs_4224</name>
</gene>
<evidence type="ECO:0000256" key="3">
    <source>
        <dbReference type="SAM" id="Phobius"/>
    </source>
</evidence>
<dbReference type="EC" id="2.7.7.65" evidence="1"/>
<dbReference type="CDD" id="cd01949">
    <property type="entry name" value="GGDEF"/>
    <property type="match status" value="1"/>
</dbReference>
<dbReference type="KEGG" id="ssm:Spirs_4224"/>
<dbReference type="HOGENOM" id="CLU_000445_11_1_12"/>
<dbReference type="GO" id="GO:0052621">
    <property type="term" value="F:diguanylate cyclase activity"/>
    <property type="evidence" value="ECO:0007669"/>
    <property type="project" value="UniProtKB-EC"/>
</dbReference>
<feature type="domain" description="GGDEF" evidence="4">
    <location>
        <begin position="269"/>
        <end position="398"/>
    </location>
</feature>
<evidence type="ECO:0000313" key="6">
    <source>
        <dbReference type="Proteomes" id="UP000002318"/>
    </source>
</evidence>
<keyword evidence="3" id="KW-1133">Transmembrane helix</keyword>
<sequence>MRQNFVAPKLSKGIIALLYSRVLPNVSGIYRDEFVWQRFHQNNFKIFLLSIFLLIEQGVYALFIVSPHSVLHQIYVYSAVSMIFFSLISGYLFFRPPKHINIFHSMYEIIPALFWMGIALLRFLLIEFTRFRIPTIYFGVIYGIAVILFFPYWKSFLLYALLCLSAVTLIPIVHPQAMSAVFAADIISNGMLAWIVSMINYRNFVTNFRNKKIIEEKNRDLCEKHDQIKRINIELKRISVKDELTGLYNRRKIDDLLKHEWERTIRYKTKFTVIMMDIDHFKKINDTYGHDAGDLVLKKLSRILLDNIRKADSCGRWGGEEFLIICQEADCHQSLILAERFRDTISKHRIPDLPSVTASFGIASSEESSSIQTLLKAADSRLYEAKLQGRNRVVGVPC</sequence>
<reference evidence="5 6" key="1">
    <citation type="journal article" date="2010" name="Stand. Genomic Sci.">
        <title>Complete genome sequence of Spirochaeta smaragdinae type strain (SEBR 4228).</title>
        <authorList>
            <person name="Mavromatis K."/>
            <person name="Yasawong M."/>
            <person name="Chertkov O."/>
            <person name="Lapidus A."/>
            <person name="Lucas S."/>
            <person name="Nolan M."/>
            <person name="Del Rio T.G."/>
            <person name="Tice H."/>
            <person name="Cheng J.F."/>
            <person name="Pitluck S."/>
            <person name="Liolios K."/>
            <person name="Ivanova N."/>
            <person name="Tapia R."/>
            <person name="Han C."/>
            <person name="Bruce D."/>
            <person name="Goodwin L."/>
            <person name="Pati A."/>
            <person name="Chen A."/>
            <person name="Palaniappan K."/>
            <person name="Land M."/>
            <person name="Hauser L."/>
            <person name="Chang Y.J."/>
            <person name="Jeffries C.D."/>
            <person name="Detter J.C."/>
            <person name="Rohde M."/>
            <person name="Brambilla E."/>
            <person name="Spring S."/>
            <person name="Goker M."/>
            <person name="Sikorski J."/>
            <person name="Woyke T."/>
            <person name="Bristow J."/>
            <person name="Eisen J.A."/>
            <person name="Markowitz V."/>
            <person name="Hugenholtz P."/>
            <person name="Klenk H.P."/>
            <person name="Kyrpides N.C."/>
        </authorList>
    </citation>
    <scope>NUCLEOTIDE SEQUENCE [LARGE SCALE GENOMIC DNA]</scope>
    <source>
        <strain evidence="6">DSM 11293 / JCM 15392 / SEBR 4228</strain>
    </source>
</reference>
<dbReference type="PANTHER" id="PTHR45138">
    <property type="entry name" value="REGULATORY COMPONENTS OF SENSORY TRANSDUCTION SYSTEM"/>
    <property type="match status" value="1"/>
</dbReference>
<evidence type="ECO:0000259" key="4">
    <source>
        <dbReference type="PROSITE" id="PS50887"/>
    </source>
</evidence>
<evidence type="ECO:0000313" key="5">
    <source>
        <dbReference type="EMBL" id="ADK83298.1"/>
    </source>
</evidence>